<dbReference type="PROSITE" id="PS00018">
    <property type="entry name" value="EF_HAND_1"/>
    <property type="match status" value="1"/>
</dbReference>
<proteinExistence type="predicted"/>
<sequence length="91" mass="10323">MPPSNANGEVTDEDSGDEDQVCPSYLPGSRLSAPAEIYSDDPNRDDDFDSEHEISLAELTRKLKERTKENKNYHLTNGDLVPQPMWKIYPQ</sequence>
<name>A0ABD2N517_9CUCU</name>
<evidence type="ECO:0000313" key="3">
    <source>
        <dbReference type="Proteomes" id="UP001516400"/>
    </source>
</evidence>
<evidence type="ECO:0000256" key="1">
    <source>
        <dbReference type="SAM" id="MobiDB-lite"/>
    </source>
</evidence>
<dbReference type="Proteomes" id="UP001516400">
    <property type="component" value="Unassembled WGS sequence"/>
</dbReference>
<comment type="caution">
    <text evidence="2">The sequence shown here is derived from an EMBL/GenBank/DDBJ whole genome shotgun (WGS) entry which is preliminary data.</text>
</comment>
<organism evidence="2 3">
    <name type="scientific">Cryptolaemus montrouzieri</name>
    <dbReference type="NCBI Taxonomy" id="559131"/>
    <lineage>
        <taxon>Eukaryota</taxon>
        <taxon>Metazoa</taxon>
        <taxon>Ecdysozoa</taxon>
        <taxon>Arthropoda</taxon>
        <taxon>Hexapoda</taxon>
        <taxon>Insecta</taxon>
        <taxon>Pterygota</taxon>
        <taxon>Neoptera</taxon>
        <taxon>Endopterygota</taxon>
        <taxon>Coleoptera</taxon>
        <taxon>Polyphaga</taxon>
        <taxon>Cucujiformia</taxon>
        <taxon>Coccinelloidea</taxon>
        <taxon>Coccinellidae</taxon>
        <taxon>Scymninae</taxon>
        <taxon>Scymnini</taxon>
        <taxon>Cryptolaemus</taxon>
    </lineage>
</organism>
<keyword evidence="3" id="KW-1185">Reference proteome</keyword>
<dbReference type="InterPro" id="IPR018247">
    <property type="entry name" value="EF_Hand_1_Ca_BS"/>
</dbReference>
<accession>A0ABD2N517</accession>
<dbReference type="EMBL" id="JABFTP020000062">
    <property type="protein sequence ID" value="KAL3273652.1"/>
    <property type="molecule type" value="Genomic_DNA"/>
</dbReference>
<evidence type="ECO:0000313" key="2">
    <source>
        <dbReference type="EMBL" id="KAL3273652.1"/>
    </source>
</evidence>
<reference evidence="2 3" key="1">
    <citation type="journal article" date="2021" name="BMC Biol.">
        <title>Horizontally acquired antibacterial genes associated with adaptive radiation of ladybird beetles.</title>
        <authorList>
            <person name="Li H.S."/>
            <person name="Tang X.F."/>
            <person name="Huang Y.H."/>
            <person name="Xu Z.Y."/>
            <person name="Chen M.L."/>
            <person name="Du X.Y."/>
            <person name="Qiu B.Y."/>
            <person name="Chen P.T."/>
            <person name="Zhang W."/>
            <person name="Slipinski A."/>
            <person name="Escalona H.E."/>
            <person name="Waterhouse R.M."/>
            <person name="Zwick A."/>
            <person name="Pang H."/>
        </authorList>
    </citation>
    <scope>NUCLEOTIDE SEQUENCE [LARGE SCALE GENOMIC DNA]</scope>
    <source>
        <strain evidence="2">SYSU2018</strain>
    </source>
</reference>
<feature type="region of interest" description="Disordered" evidence="1">
    <location>
        <begin position="1"/>
        <end position="49"/>
    </location>
</feature>
<dbReference type="AlphaFoldDB" id="A0ABD2N517"/>
<protein>
    <submittedName>
        <fullName evidence="2">Uncharacterized protein</fullName>
    </submittedName>
</protein>
<gene>
    <name evidence="2" type="ORF">HHI36_015082</name>
</gene>
<feature type="compositionally biased region" description="Acidic residues" evidence="1">
    <location>
        <begin position="10"/>
        <end position="20"/>
    </location>
</feature>